<dbReference type="NCBIfam" id="NF004477">
    <property type="entry name" value="PRK05815.1-1"/>
    <property type="match status" value="1"/>
</dbReference>
<dbReference type="HOGENOM" id="CLU_041018_1_0_6"/>
<feature type="transmembrane region" description="Helical" evidence="12">
    <location>
        <begin position="152"/>
        <end position="171"/>
    </location>
</feature>
<keyword evidence="5 12" id="KW-0138">CF(0)</keyword>
<evidence type="ECO:0000313" key="14">
    <source>
        <dbReference type="EMBL" id="CDZ16497.1"/>
    </source>
</evidence>
<gene>
    <name evidence="12 14" type="primary">atpB</name>
    <name evidence="14" type="ORF">CEM_237</name>
</gene>
<name>A0A078KER8_9GAMM</name>
<evidence type="ECO:0000256" key="13">
    <source>
        <dbReference type="RuleBase" id="RU000483"/>
    </source>
</evidence>
<organism evidence="14 15">
    <name type="scientific">Candidatus Johnevansia muelleri</name>
    <dbReference type="NCBI Taxonomy" id="1495769"/>
    <lineage>
        <taxon>Bacteria</taxon>
        <taxon>Pseudomonadati</taxon>
        <taxon>Pseudomonadota</taxon>
        <taxon>Gammaproteobacteria</taxon>
        <taxon>Candidatus Johnevansiales</taxon>
        <taxon>Candidatus Johnevansiaceae</taxon>
        <taxon>Candidatus Johnevansia</taxon>
    </lineage>
</organism>
<dbReference type="InterPro" id="IPR000568">
    <property type="entry name" value="ATP_synth_F0_asu"/>
</dbReference>
<evidence type="ECO:0000313" key="15">
    <source>
        <dbReference type="Proteomes" id="UP000032420"/>
    </source>
</evidence>
<keyword evidence="4 12" id="KW-1003">Cell membrane</keyword>
<dbReference type="SUPFAM" id="SSF81336">
    <property type="entry name" value="F1F0 ATP synthase subunit A"/>
    <property type="match status" value="1"/>
</dbReference>
<dbReference type="PROSITE" id="PS00449">
    <property type="entry name" value="ATPASE_A"/>
    <property type="match status" value="1"/>
</dbReference>
<dbReference type="GO" id="GO:0045259">
    <property type="term" value="C:proton-transporting ATP synthase complex"/>
    <property type="evidence" value="ECO:0007669"/>
    <property type="project" value="UniProtKB-KW"/>
</dbReference>
<dbReference type="PANTHER" id="PTHR42823">
    <property type="entry name" value="ATP SYNTHASE SUBUNIT A, CHLOROPLASTIC"/>
    <property type="match status" value="1"/>
</dbReference>
<comment type="function">
    <text evidence="12 13">Key component of the proton channel; it plays a direct role in the translocation of protons across the membrane.</text>
</comment>
<dbReference type="InterPro" id="IPR045082">
    <property type="entry name" value="ATP_syn_F0_a_bact/chloroplast"/>
</dbReference>
<dbReference type="InterPro" id="IPR035908">
    <property type="entry name" value="F0_ATP_A_sf"/>
</dbReference>
<feature type="transmembrane region" description="Helical" evidence="12">
    <location>
        <begin position="106"/>
        <end position="124"/>
    </location>
</feature>
<dbReference type="GO" id="GO:0046933">
    <property type="term" value="F:proton-transporting ATP synthase activity, rotational mechanism"/>
    <property type="evidence" value="ECO:0007669"/>
    <property type="project" value="UniProtKB-UniRule"/>
</dbReference>
<keyword evidence="3 12" id="KW-0813">Transport</keyword>
<evidence type="ECO:0000256" key="8">
    <source>
        <dbReference type="ARBA" id="ARBA00022989"/>
    </source>
</evidence>
<dbReference type="PANTHER" id="PTHR42823:SF3">
    <property type="entry name" value="ATP SYNTHASE SUBUNIT A, CHLOROPLASTIC"/>
    <property type="match status" value="1"/>
</dbReference>
<keyword evidence="15" id="KW-1185">Reference proteome</keyword>
<dbReference type="PATRIC" id="fig|1495769.3.peg.219"/>
<dbReference type="FunFam" id="1.20.120.220:FF:000002">
    <property type="entry name" value="ATP synthase subunit a"/>
    <property type="match status" value="1"/>
</dbReference>
<dbReference type="GO" id="GO:0042777">
    <property type="term" value="P:proton motive force-driven plasma membrane ATP synthesis"/>
    <property type="evidence" value="ECO:0007669"/>
    <property type="project" value="TreeGrafter"/>
</dbReference>
<proteinExistence type="inferred from homology"/>
<evidence type="ECO:0000256" key="7">
    <source>
        <dbReference type="ARBA" id="ARBA00022781"/>
    </source>
</evidence>
<keyword evidence="9 12" id="KW-0406">Ion transport</keyword>
<protein>
    <recommendedName>
        <fullName evidence="12 13">ATP synthase subunit a</fullName>
    </recommendedName>
    <alternativeName>
        <fullName evidence="12">ATP synthase F0 sector subunit a</fullName>
    </alternativeName>
    <alternativeName>
        <fullName evidence="12">F-ATPase subunit 6</fullName>
    </alternativeName>
</protein>
<evidence type="ECO:0000256" key="4">
    <source>
        <dbReference type="ARBA" id="ARBA00022475"/>
    </source>
</evidence>
<feature type="transmembrane region" description="Helical" evidence="12">
    <location>
        <begin position="246"/>
        <end position="268"/>
    </location>
</feature>
<accession>A0A078KER8</accession>
<dbReference type="AlphaFoldDB" id="A0A078KER8"/>
<dbReference type="CDD" id="cd00310">
    <property type="entry name" value="ATP-synt_Fo_a_6"/>
    <property type="match status" value="1"/>
</dbReference>
<evidence type="ECO:0000256" key="5">
    <source>
        <dbReference type="ARBA" id="ARBA00022547"/>
    </source>
</evidence>
<dbReference type="STRING" id="1495769.CEM_237"/>
<dbReference type="HAMAP" id="MF_01393">
    <property type="entry name" value="ATP_synth_a_bact"/>
    <property type="match status" value="1"/>
</dbReference>
<dbReference type="Proteomes" id="UP000032420">
    <property type="component" value="Chromosome I"/>
</dbReference>
<dbReference type="PRINTS" id="PR00123">
    <property type="entry name" value="ATPASEA"/>
</dbReference>
<evidence type="ECO:0000256" key="1">
    <source>
        <dbReference type="ARBA" id="ARBA00004141"/>
    </source>
</evidence>
<evidence type="ECO:0000256" key="10">
    <source>
        <dbReference type="ARBA" id="ARBA00023136"/>
    </source>
</evidence>
<evidence type="ECO:0000256" key="12">
    <source>
        <dbReference type="HAMAP-Rule" id="MF_01393"/>
    </source>
</evidence>
<evidence type="ECO:0000256" key="6">
    <source>
        <dbReference type="ARBA" id="ARBA00022692"/>
    </source>
</evidence>
<keyword evidence="10 12" id="KW-0472">Membrane</keyword>
<keyword evidence="11 12" id="KW-0066">ATP synthesis</keyword>
<dbReference type="GO" id="GO:0016787">
    <property type="term" value="F:hydrolase activity"/>
    <property type="evidence" value="ECO:0007669"/>
    <property type="project" value="UniProtKB-KW"/>
</dbReference>
<keyword evidence="6 12" id="KW-0812">Transmembrane</keyword>
<feature type="transmembrane region" description="Helical" evidence="12">
    <location>
        <begin position="216"/>
        <end position="237"/>
    </location>
</feature>
<dbReference type="Gene3D" id="1.20.120.220">
    <property type="entry name" value="ATP synthase, F0 complex, subunit A"/>
    <property type="match status" value="1"/>
</dbReference>
<reference evidence="15" key="1">
    <citation type="submission" date="2014-07" db="EMBL/GenBank/DDBJ databases">
        <authorList>
            <person name="Santos-Garcia D."/>
        </authorList>
    </citation>
    <scope>NUCLEOTIDE SEQUENCE [LARGE SCALE GENOMIC DNA]</scope>
</reference>
<dbReference type="Pfam" id="PF00119">
    <property type="entry name" value="ATP-synt_A"/>
    <property type="match status" value="1"/>
</dbReference>
<feature type="transmembrane region" description="Helical" evidence="12">
    <location>
        <begin position="44"/>
        <end position="66"/>
    </location>
</feature>
<dbReference type="InterPro" id="IPR023011">
    <property type="entry name" value="ATP_synth_F0_asu_AS"/>
</dbReference>
<dbReference type="EMBL" id="LM655252">
    <property type="protein sequence ID" value="CDZ16497.1"/>
    <property type="molecule type" value="Genomic_DNA"/>
</dbReference>
<dbReference type="KEGG" id="eme:CEM_237"/>
<dbReference type="NCBIfam" id="TIGR01131">
    <property type="entry name" value="ATP_synt_6_or_A"/>
    <property type="match status" value="1"/>
</dbReference>
<evidence type="ECO:0000256" key="11">
    <source>
        <dbReference type="ARBA" id="ARBA00023310"/>
    </source>
</evidence>
<keyword evidence="7 12" id="KW-0375">Hydrogen ion transport</keyword>
<evidence type="ECO:0000256" key="2">
    <source>
        <dbReference type="ARBA" id="ARBA00006810"/>
    </source>
</evidence>
<keyword evidence="8 12" id="KW-1133">Transmembrane helix</keyword>
<sequence>MTGNEPYYTEYINHHLENLTFGFYHEKGIWTIAHTAEQAKNMGFFSINIDSIALSIILGCIFLFVFRKVAKSITINAPKGLQNVVEYFIQFVNKLVTDCFNGKSNFLAPLSLVIFLWILLMNILDILPLDLLPYICSKFGINNMKCLPTSDININLGMSISVFFIILFYNFKKKGINGVIYELTRKPFKHWSLIPFNLILELVSLFVKPLSLALRLFGNMFAAEVIFILISLLPFYLQWILGVPWAIFHILVIPLQAFIFMMLTIVYINQANEKN</sequence>
<evidence type="ECO:0000256" key="3">
    <source>
        <dbReference type="ARBA" id="ARBA00022448"/>
    </source>
</evidence>
<dbReference type="GO" id="GO:0005886">
    <property type="term" value="C:plasma membrane"/>
    <property type="evidence" value="ECO:0007669"/>
    <property type="project" value="UniProtKB-SubCell"/>
</dbReference>
<comment type="similarity">
    <text evidence="2 12 13">Belongs to the ATPase A chain family.</text>
</comment>
<keyword evidence="14" id="KW-0378">Hydrolase</keyword>
<comment type="subcellular location">
    <subcellularLocation>
        <location evidence="12 13">Cell membrane</location>
        <topology evidence="12 13">Multi-pass membrane protein</topology>
    </subcellularLocation>
    <subcellularLocation>
        <location evidence="1">Membrane</location>
        <topology evidence="1">Multi-pass membrane protein</topology>
    </subcellularLocation>
</comment>
<evidence type="ECO:0000256" key="9">
    <source>
        <dbReference type="ARBA" id="ARBA00023065"/>
    </source>
</evidence>